<keyword evidence="2" id="KW-1185">Reference proteome</keyword>
<reference evidence="1 2" key="1">
    <citation type="submission" date="2022-05" db="EMBL/GenBank/DDBJ databases">
        <authorList>
            <consortium name="Genoscope - CEA"/>
            <person name="William W."/>
        </authorList>
    </citation>
    <scope>NUCLEOTIDE SEQUENCE [LARGE SCALE GENOMIC DNA]</scope>
</reference>
<organism evidence="1 2">
    <name type="scientific">Porites evermanni</name>
    <dbReference type="NCBI Taxonomy" id="104178"/>
    <lineage>
        <taxon>Eukaryota</taxon>
        <taxon>Metazoa</taxon>
        <taxon>Cnidaria</taxon>
        <taxon>Anthozoa</taxon>
        <taxon>Hexacorallia</taxon>
        <taxon>Scleractinia</taxon>
        <taxon>Fungiina</taxon>
        <taxon>Poritidae</taxon>
        <taxon>Porites</taxon>
    </lineage>
</organism>
<name>A0ABN8QBF9_9CNID</name>
<evidence type="ECO:0000313" key="2">
    <source>
        <dbReference type="Proteomes" id="UP001159427"/>
    </source>
</evidence>
<accession>A0ABN8QBF9</accession>
<protein>
    <submittedName>
        <fullName evidence="1">Uncharacterized protein</fullName>
    </submittedName>
</protein>
<dbReference type="Proteomes" id="UP001159427">
    <property type="component" value="Unassembled WGS sequence"/>
</dbReference>
<feature type="non-terminal residue" evidence="1">
    <location>
        <position position="106"/>
    </location>
</feature>
<proteinExistence type="predicted"/>
<evidence type="ECO:0000313" key="1">
    <source>
        <dbReference type="EMBL" id="CAH3161214.1"/>
    </source>
</evidence>
<dbReference type="EMBL" id="CALNXI010001234">
    <property type="protein sequence ID" value="CAH3161214.1"/>
    <property type="molecule type" value="Genomic_DNA"/>
</dbReference>
<sequence length="106" mass="11913">MKASLATCPKHLLASLPVFSTSTITYVQWDPSSEGLTPLQLHHESLAILPPVKVNRMLINDLDEKFQLYDNQLSAVRRKADSLIDQIEETFDSSYDEYVAFTALGL</sequence>
<comment type="caution">
    <text evidence="1">The sequence shown here is derived from an EMBL/GenBank/DDBJ whole genome shotgun (WGS) entry which is preliminary data.</text>
</comment>
<gene>
    <name evidence="1" type="ORF">PEVE_00003850</name>
</gene>